<evidence type="ECO:0000256" key="3">
    <source>
        <dbReference type="ARBA" id="ARBA00023163"/>
    </source>
</evidence>
<dbReference type="OrthoDB" id="9809994at2"/>
<dbReference type="SUPFAM" id="SSF46689">
    <property type="entry name" value="Homeodomain-like"/>
    <property type="match status" value="1"/>
</dbReference>
<dbReference type="PANTHER" id="PTHR30055:SF226">
    <property type="entry name" value="HTH-TYPE TRANSCRIPTIONAL REGULATOR PKSA"/>
    <property type="match status" value="1"/>
</dbReference>
<evidence type="ECO:0000313" key="7">
    <source>
        <dbReference type="Proteomes" id="UP000322530"/>
    </source>
</evidence>
<reference evidence="6 7" key="1">
    <citation type="submission" date="2019-01" db="EMBL/GenBank/DDBJ databases">
        <title>Draft genome sequence of Dictyobacter sp. Uno17.</title>
        <authorList>
            <person name="Wang C.M."/>
            <person name="Zheng Y."/>
            <person name="Sakai Y."/>
            <person name="Abe K."/>
            <person name="Yokota A."/>
            <person name="Yabe S."/>
        </authorList>
    </citation>
    <scope>NUCLEOTIDE SEQUENCE [LARGE SCALE GENOMIC DNA]</scope>
    <source>
        <strain evidence="6 7">Uno17</strain>
    </source>
</reference>
<evidence type="ECO:0000256" key="1">
    <source>
        <dbReference type="ARBA" id="ARBA00023015"/>
    </source>
</evidence>
<keyword evidence="3" id="KW-0804">Transcription</keyword>
<dbReference type="GO" id="GO:0003700">
    <property type="term" value="F:DNA-binding transcription factor activity"/>
    <property type="evidence" value="ECO:0007669"/>
    <property type="project" value="TreeGrafter"/>
</dbReference>
<dbReference type="Pfam" id="PF00440">
    <property type="entry name" value="TetR_N"/>
    <property type="match status" value="1"/>
</dbReference>
<evidence type="ECO:0000256" key="4">
    <source>
        <dbReference type="PROSITE-ProRule" id="PRU00335"/>
    </source>
</evidence>
<comment type="caution">
    <text evidence="6">The sequence shown here is derived from an EMBL/GenBank/DDBJ whole genome shotgun (WGS) entry which is preliminary data.</text>
</comment>
<keyword evidence="1" id="KW-0805">Transcription regulation</keyword>
<evidence type="ECO:0000313" key="6">
    <source>
        <dbReference type="EMBL" id="GCF08783.1"/>
    </source>
</evidence>
<dbReference type="FunFam" id="1.10.10.60:FF:000141">
    <property type="entry name" value="TetR family transcriptional regulator"/>
    <property type="match status" value="1"/>
</dbReference>
<dbReference type="PANTHER" id="PTHR30055">
    <property type="entry name" value="HTH-TYPE TRANSCRIPTIONAL REGULATOR RUTR"/>
    <property type="match status" value="1"/>
</dbReference>
<dbReference type="AlphaFoldDB" id="A0A5A5TCM5"/>
<gene>
    <name evidence="6" type="ORF">KDI_23470</name>
</gene>
<protein>
    <submittedName>
        <fullName evidence="6">TetR family transcriptional regulator</fullName>
    </submittedName>
</protein>
<dbReference type="InterPro" id="IPR023772">
    <property type="entry name" value="DNA-bd_HTH_TetR-type_CS"/>
</dbReference>
<keyword evidence="7" id="KW-1185">Reference proteome</keyword>
<keyword evidence="2 4" id="KW-0238">DNA-binding</keyword>
<dbReference type="InterPro" id="IPR001647">
    <property type="entry name" value="HTH_TetR"/>
</dbReference>
<dbReference type="InterPro" id="IPR036271">
    <property type="entry name" value="Tet_transcr_reg_TetR-rel_C_sf"/>
</dbReference>
<accession>A0A5A5TCM5</accession>
<feature type="domain" description="HTH tetR-type" evidence="5">
    <location>
        <begin position="15"/>
        <end position="75"/>
    </location>
</feature>
<dbReference type="SUPFAM" id="SSF48498">
    <property type="entry name" value="Tetracyclin repressor-like, C-terminal domain"/>
    <property type="match status" value="1"/>
</dbReference>
<dbReference type="PROSITE" id="PS01081">
    <property type="entry name" value="HTH_TETR_1"/>
    <property type="match status" value="1"/>
</dbReference>
<dbReference type="Gene3D" id="1.10.10.60">
    <property type="entry name" value="Homeodomain-like"/>
    <property type="match status" value="1"/>
</dbReference>
<sequence>MDTPQPRSLKEKQRQERELLILQVAEDVLLEKGYRDTSMDEIAARVGIAKGTLYLHFAKKEDLMLAFFEREMVGILTCLKKIYATHQSVQSRLEKFVKTIYSDPKERRGHLMYIFINSDDFTMTVKHQAQPIFAEIVQEVSALLDEGKANGEFDTLIPTPLMTTSFFSLLSPRTYRSLIERGYDPKEIMRYSLGIYFRGIGGQFSFATEQQS</sequence>
<dbReference type="EMBL" id="BIXY01000030">
    <property type="protein sequence ID" value="GCF08783.1"/>
    <property type="molecule type" value="Genomic_DNA"/>
</dbReference>
<name>A0A5A5TCM5_9CHLR</name>
<dbReference type="InterPro" id="IPR050109">
    <property type="entry name" value="HTH-type_TetR-like_transc_reg"/>
</dbReference>
<dbReference type="PROSITE" id="PS50977">
    <property type="entry name" value="HTH_TETR_2"/>
    <property type="match status" value="1"/>
</dbReference>
<organism evidence="6 7">
    <name type="scientific">Dictyobacter arantiisoli</name>
    <dbReference type="NCBI Taxonomy" id="2014874"/>
    <lineage>
        <taxon>Bacteria</taxon>
        <taxon>Bacillati</taxon>
        <taxon>Chloroflexota</taxon>
        <taxon>Ktedonobacteria</taxon>
        <taxon>Ktedonobacterales</taxon>
        <taxon>Dictyobacteraceae</taxon>
        <taxon>Dictyobacter</taxon>
    </lineage>
</organism>
<feature type="DNA-binding region" description="H-T-H motif" evidence="4">
    <location>
        <begin position="38"/>
        <end position="57"/>
    </location>
</feature>
<evidence type="ECO:0000256" key="2">
    <source>
        <dbReference type="ARBA" id="ARBA00023125"/>
    </source>
</evidence>
<dbReference type="Proteomes" id="UP000322530">
    <property type="component" value="Unassembled WGS sequence"/>
</dbReference>
<dbReference type="Gene3D" id="1.10.357.10">
    <property type="entry name" value="Tetracycline Repressor, domain 2"/>
    <property type="match status" value="1"/>
</dbReference>
<dbReference type="GO" id="GO:0000976">
    <property type="term" value="F:transcription cis-regulatory region binding"/>
    <property type="evidence" value="ECO:0007669"/>
    <property type="project" value="TreeGrafter"/>
</dbReference>
<dbReference type="RefSeq" id="WP_149401757.1">
    <property type="nucleotide sequence ID" value="NZ_BIXY01000030.1"/>
</dbReference>
<proteinExistence type="predicted"/>
<dbReference type="InterPro" id="IPR009057">
    <property type="entry name" value="Homeodomain-like_sf"/>
</dbReference>
<dbReference type="PRINTS" id="PR00455">
    <property type="entry name" value="HTHTETR"/>
</dbReference>
<evidence type="ECO:0000259" key="5">
    <source>
        <dbReference type="PROSITE" id="PS50977"/>
    </source>
</evidence>
<dbReference type="GO" id="GO:0045892">
    <property type="term" value="P:negative regulation of DNA-templated transcription"/>
    <property type="evidence" value="ECO:0007669"/>
    <property type="project" value="UniProtKB-ARBA"/>
</dbReference>